<comment type="caution">
    <text evidence="1">The sequence shown here is derived from an EMBL/GenBank/DDBJ whole genome shotgun (WGS) entry which is preliminary data.</text>
</comment>
<dbReference type="Proteomes" id="UP000321085">
    <property type="component" value="Unassembled WGS sequence"/>
</dbReference>
<name>A0A512BP92_9HYPH</name>
<protein>
    <submittedName>
        <fullName evidence="1">Uncharacterized protein</fullName>
    </submittedName>
</protein>
<sequence length="170" mass="19405">METLKTKLDESKAQQELGDEMFMSAADLRTYMTEMQMAKAMKLVDGMDRAEKARHDLIKRMAEPIDLTPERLQEILQPLKSKLRSAAERGETELLVMRFPSSLCSDKGRAINNADPDWPDTLTGRPRQAYELWQNQLRPAGFRLSAMIIEWPGGFPGDVGFFLKWGEAKK</sequence>
<reference evidence="1 2" key="1">
    <citation type="submission" date="2019-07" db="EMBL/GenBank/DDBJ databases">
        <title>Whole genome shotgun sequence of Microvirga aerophila NBRC 106136.</title>
        <authorList>
            <person name="Hosoyama A."/>
            <person name="Uohara A."/>
            <person name="Ohji S."/>
            <person name="Ichikawa N."/>
        </authorList>
    </citation>
    <scope>NUCLEOTIDE SEQUENCE [LARGE SCALE GENOMIC DNA]</scope>
    <source>
        <strain evidence="1 2">NBRC 106136</strain>
    </source>
</reference>
<dbReference type="OrthoDB" id="7871683at2"/>
<keyword evidence="2" id="KW-1185">Reference proteome</keyword>
<dbReference type="RefSeq" id="WP_114184005.1">
    <property type="nucleotide sequence ID" value="NZ_BJYU01000016.1"/>
</dbReference>
<accession>A0A512BP92</accession>
<dbReference type="EMBL" id="BJYU01000016">
    <property type="protein sequence ID" value="GEO13778.1"/>
    <property type="molecule type" value="Genomic_DNA"/>
</dbReference>
<dbReference type="AlphaFoldDB" id="A0A512BP92"/>
<organism evidence="1 2">
    <name type="scientific">Microvirga aerophila</name>
    <dbReference type="NCBI Taxonomy" id="670291"/>
    <lineage>
        <taxon>Bacteria</taxon>
        <taxon>Pseudomonadati</taxon>
        <taxon>Pseudomonadota</taxon>
        <taxon>Alphaproteobacteria</taxon>
        <taxon>Hyphomicrobiales</taxon>
        <taxon>Methylobacteriaceae</taxon>
        <taxon>Microvirga</taxon>
    </lineage>
</organism>
<gene>
    <name evidence="1" type="ORF">MAE02_14740</name>
</gene>
<evidence type="ECO:0000313" key="2">
    <source>
        <dbReference type="Proteomes" id="UP000321085"/>
    </source>
</evidence>
<proteinExistence type="predicted"/>
<evidence type="ECO:0000313" key="1">
    <source>
        <dbReference type="EMBL" id="GEO13778.1"/>
    </source>
</evidence>